<sequence>MHTMPPDMPPMTGPAPDMSMLPGWVRVLWTIALLVVALLHVRHAAAAPGQGRWWHGTHVVMSLAMAAMYAVDPMRQHLLDHWLATLFAALTVALLIVITVVRQREGTVSLRWIATTIDSAAMTYMAAMMPAPSGVPRVITWVVVAYLGAATLAWLFRLWDRAQPAHPTAGLIGHDSLDVHISLAVMTAAMADMLASMLG</sequence>
<reference evidence="2 3" key="1">
    <citation type="submission" date="2021-06" db="EMBL/GenBank/DDBJ databases">
        <title>Actinomycetes sequencing.</title>
        <authorList>
            <person name="Shan Q."/>
        </authorList>
    </citation>
    <scope>NUCLEOTIDE SEQUENCE [LARGE SCALE GENOMIC DNA]</scope>
    <source>
        <strain evidence="2 3">NEAU-G5</strain>
    </source>
</reference>
<evidence type="ECO:0000313" key="2">
    <source>
        <dbReference type="EMBL" id="MBU3065923.1"/>
    </source>
</evidence>
<dbReference type="Pfam" id="PF17197">
    <property type="entry name" value="DUF5134"/>
    <property type="match status" value="1"/>
</dbReference>
<gene>
    <name evidence="2" type="ORF">KO481_30935</name>
</gene>
<dbReference type="EMBL" id="JAHKNI010000012">
    <property type="protein sequence ID" value="MBU3065923.1"/>
    <property type="molecule type" value="Genomic_DNA"/>
</dbReference>
<name>A0ABS6B9M4_9NOCA</name>
<feature type="transmembrane region" description="Helical" evidence="1">
    <location>
        <begin position="138"/>
        <end position="159"/>
    </location>
</feature>
<accession>A0ABS6B9M4</accession>
<evidence type="ECO:0000256" key="1">
    <source>
        <dbReference type="SAM" id="Phobius"/>
    </source>
</evidence>
<proteinExistence type="predicted"/>
<keyword evidence="1" id="KW-0812">Transmembrane</keyword>
<dbReference type="InterPro" id="IPR033458">
    <property type="entry name" value="DUF5134"/>
</dbReference>
<dbReference type="Proteomes" id="UP000733379">
    <property type="component" value="Unassembled WGS sequence"/>
</dbReference>
<protein>
    <submittedName>
        <fullName evidence="2">DUF5134 domain-containing protein</fullName>
    </submittedName>
</protein>
<organism evidence="2 3">
    <name type="scientific">Nocardia albiluteola</name>
    <dbReference type="NCBI Taxonomy" id="2842303"/>
    <lineage>
        <taxon>Bacteria</taxon>
        <taxon>Bacillati</taxon>
        <taxon>Actinomycetota</taxon>
        <taxon>Actinomycetes</taxon>
        <taxon>Mycobacteriales</taxon>
        <taxon>Nocardiaceae</taxon>
        <taxon>Nocardia</taxon>
    </lineage>
</organism>
<feature type="transmembrane region" description="Helical" evidence="1">
    <location>
        <begin position="54"/>
        <end position="71"/>
    </location>
</feature>
<keyword evidence="3" id="KW-1185">Reference proteome</keyword>
<comment type="caution">
    <text evidence="2">The sequence shown here is derived from an EMBL/GenBank/DDBJ whole genome shotgun (WGS) entry which is preliminary data.</text>
</comment>
<feature type="transmembrane region" description="Helical" evidence="1">
    <location>
        <begin position="108"/>
        <end position="126"/>
    </location>
</feature>
<dbReference type="RefSeq" id="WP_215921989.1">
    <property type="nucleotide sequence ID" value="NZ_JAHKNI010000012.1"/>
</dbReference>
<keyword evidence="1" id="KW-1133">Transmembrane helix</keyword>
<feature type="transmembrane region" description="Helical" evidence="1">
    <location>
        <begin position="83"/>
        <end position="102"/>
    </location>
</feature>
<keyword evidence="1" id="KW-0472">Membrane</keyword>
<evidence type="ECO:0000313" key="3">
    <source>
        <dbReference type="Proteomes" id="UP000733379"/>
    </source>
</evidence>